<sequence>MAKELAELTTQQVFFVELFVNGETGVAGNATKAALLAGYSEKTARVIGQQLLAKRHVALAVREANIRALKSHASLAISTLAAIVSDERAKHRDRLEAAKALLDRGGYQAGEVDAGGDTPLSEMTIEELAAIVLKKNSIDVTPSGA</sequence>
<gene>
    <name evidence="1" type="ORF">DSM101010T_20920</name>
</gene>
<proteinExistence type="predicted"/>
<dbReference type="RefSeq" id="WP_174405360.1">
    <property type="nucleotide sequence ID" value="NZ_BLVO01000013.1"/>
</dbReference>
<dbReference type="InterPro" id="IPR005335">
    <property type="entry name" value="Terminase_ssu"/>
</dbReference>
<dbReference type="AlphaFoldDB" id="A0A7J0BJ29"/>
<evidence type="ECO:0008006" key="3">
    <source>
        <dbReference type="Google" id="ProtNLM"/>
    </source>
</evidence>
<accession>A0A7J0BJ29</accession>
<dbReference type="EMBL" id="BLVO01000013">
    <property type="protein sequence ID" value="GFM33727.1"/>
    <property type="molecule type" value="Genomic_DNA"/>
</dbReference>
<dbReference type="Pfam" id="PF03592">
    <property type="entry name" value="Terminase_2"/>
    <property type="match status" value="1"/>
</dbReference>
<evidence type="ECO:0000313" key="2">
    <source>
        <dbReference type="Proteomes" id="UP000503840"/>
    </source>
</evidence>
<keyword evidence="2" id="KW-1185">Reference proteome</keyword>
<reference evidence="1 2" key="1">
    <citation type="submission" date="2020-05" db="EMBL/GenBank/DDBJ databases">
        <title>Draft genome sequence of Desulfovibrio sp. strain HN2T.</title>
        <authorList>
            <person name="Ueno A."/>
            <person name="Tamazawa S."/>
            <person name="Tamamura S."/>
            <person name="Murakami T."/>
            <person name="Kiyama T."/>
            <person name="Inomata H."/>
            <person name="Amano Y."/>
            <person name="Miyakawa K."/>
            <person name="Tamaki H."/>
            <person name="Naganuma T."/>
            <person name="Kaneko K."/>
        </authorList>
    </citation>
    <scope>NUCLEOTIDE SEQUENCE [LARGE SCALE GENOMIC DNA]</scope>
    <source>
        <strain evidence="1 2">HN2</strain>
    </source>
</reference>
<dbReference type="GO" id="GO:0051276">
    <property type="term" value="P:chromosome organization"/>
    <property type="evidence" value="ECO:0007669"/>
    <property type="project" value="InterPro"/>
</dbReference>
<name>A0A7J0BJ29_9BACT</name>
<comment type="caution">
    <text evidence="1">The sequence shown here is derived from an EMBL/GenBank/DDBJ whole genome shotgun (WGS) entry which is preliminary data.</text>
</comment>
<dbReference type="Gene3D" id="1.10.10.1400">
    <property type="entry name" value="Terminase, small subunit, N-terminal DNA-binding domain, HTH motif"/>
    <property type="match status" value="1"/>
</dbReference>
<protein>
    <recommendedName>
        <fullName evidence="3">Terminase small subunit</fullName>
    </recommendedName>
</protein>
<organism evidence="1 2">
    <name type="scientific">Desulfovibrio subterraneus</name>
    <dbReference type="NCBI Taxonomy" id="2718620"/>
    <lineage>
        <taxon>Bacteria</taxon>
        <taxon>Pseudomonadati</taxon>
        <taxon>Thermodesulfobacteriota</taxon>
        <taxon>Desulfovibrionia</taxon>
        <taxon>Desulfovibrionales</taxon>
        <taxon>Desulfovibrionaceae</taxon>
        <taxon>Desulfovibrio</taxon>
    </lineage>
</organism>
<dbReference type="InterPro" id="IPR038713">
    <property type="entry name" value="Terminase_Gp1_N_sf"/>
</dbReference>
<dbReference type="Proteomes" id="UP000503840">
    <property type="component" value="Unassembled WGS sequence"/>
</dbReference>
<evidence type="ECO:0000313" key="1">
    <source>
        <dbReference type="EMBL" id="GFM33727.1"/>
    </source>
</evidence>